<dbReference type="AlphaFoldDB" id="A0A1I8A3K3"/>
<feature type="compositionally biased region" description="Basic residues" evidence="1">
    <location>
        <begin position="50"/>
        <end position="62"/>
    </location>
</feature>
<reference evidence="3" key="1">
    <citation type="submission" date="2016-11" db="UniProtKB">
        <authorList>
            <consortium name="WormBaseParasite"/>
        </authorList>
    </citation>
    <scope>IDENTIFICATION</scope>
</reference>
<feature type="compositionally biased region" description="Polar residues" evidence="1">
    <location>
        <begin position="1"/>
        <end position="11"/>
    </location>
</feature>
<dbReference type="WBParaSite" id="L893_g32533.t1">
    <property type="protein sequence ID" value="L893_g32533.t1"/>
    <property type="gene ID" value="L893_g32533"/>
</dbReference>
<feature type="compositionally biased region" description="Low complexity" evidence="1">
    <location>
        <begin position="40"/>
        <end position="49"/>
    </location>
</feature>
<sequence>MVPSSGLTTNIDDFRQPNAKDRGFLSSTNPSADKSRPSSPSATLTATPRRPTKKRRRGRQRRSPGATRNTRRTISISDTWIATKPLTTATESVTITNEDVMLRHSFVNPSHCPRAESKIIPANPTLYPYRPIPNTESVSPG</sequence>
<feature type="compositionally biased region" description="Basic and acidic residues" evidence="1">
    <location>
        <begin position="12"/>
        <end position="23"/>
    </location>
</feature>
<evidence type="ECO:0000313" key="3">
    <source>
        <dbReference type="WBParaSite" id="L893_g32533.t1"/>
    </source>
</evidence>
<dbReference type="Proteomes" id="UP000095287">
    <property type="component" value="Unplaced"/>
</dbReference>
<protein>
    <submittedName>
        <fullName evidence="3">Uncharacterized protein</fullName>
    </submittedName>
</protein>
<evidence type="ECO:0000256" key="1">
    <source>
        <dbReference type="SAM" id="MobiDB-lite"/>
    </source>
</evidence>
<proteinExistence type="predicted"/>
<feature type="region of interest" description="Disordered" evidence="1">
    <location>
        <begin position="1"/>
        <end position="76"/>
    </location>
</feature>
<organism evidence="2 3">
    <name type="scientific">Steinernema glaseri</name>
    <dbReference type="NCBI Taxonomy" id="37863"/>
    <lineage>
        <taxon>Eukaryota</taxon>
        <taxon>Metazoa</taxon>
        <taxon>Ecdysozoa</taxon>
        <taxon>Nematoda</taxon>
        <taxon>Chromadorea</taxon>
        <taxon>Rhabditida</taxon>
        <taxon>Tylenchina</taxon>
        <taxon>Panagrolaimomorpha</taxon>
        <taxon>Strongyloidoidea</taxon>
        <taxon>Steinernematidae</taxon>
        <taxon>Steinernema</taxon>
    </lineage>
</organism>
<keyword evidence="2" id="KW-1185">Reference proteome</keyword>
<name>A0A1I8A3K3_9BILA</name>
<evidence type="ECO:0000313" key="2">
    <source>
        <dbReference type="Proteomes" id="UP000095287"/>
    </source>
</evidence>
<accession>A0A1I8A3K3</accession>